<dbReference type="Proteomes" id="UP000606494">
    <property type="component" value="Unassembled WGS sequence"/>
</dbReference>
<feature type="domain" description="SGNH" evidence="3">
    <location>
        <begin position="420"/>
        <end position="615"/>
    </location>
</feature>
<dbReference type="InterPro" id="IPR050879">
    <property type="entry name" value="Acyltransferase_3"/>
</dbReference>
<feature type="transmembrane region" description="Helical" evidence="1">
    <location>
        <begin position="314"/>
        <end position="334"/>
    </location>
</feature>
<name>A0ABR7Y909_9SPHI</name>
<keyword evidence="4" id="KW-0808">Transferase</keyword>
<dbReference type="EMBL" id="JACNYK010000008">
    <property type="protein sequence ID" value="MBD1427789.1"/>
    <property type="molecule type" value="Genomic_DNA"/>
</dbReference>
<evidence type="ECO:0000256" key="1">
    <source>
        <dbReference type="SAM" id="Phobius"/>
    </source>
</evidence>
<sequence>MYTGNANFRYDIAFLRAVAILSVVLYHLGIPYFEDGYIGVDIFFVLSGYLMTKIILVRLNQGTFRLVDFYRRRLIRILPALLILIIFFYILLYFVLGIKLYDFSRFALSSSIFVSNIYYELSSGYFQPASQLNFLLHTWSLSIEMQFYVLYPLLLIGFRYLAGRRSPYDPYFIYGLGLLSLCCMLYYAPRDQSFTFYMFHTRAWELLAGGVVFLHEKSCLRVFSQRVRNSIALLCVVVLLVSVTGVLGMRSSGWPSAFALLPVIATGLLIAVQSDLRLFRLPGVKFVADISYSWYLWHWPLIVLGTYFSLSEQWYYLLAVFVLSFILGTWSYYFVEKSPFLRSPKWLSATAILVVVTAFLGTQLPLHKLFANPQEANLVAFHYHYPRERAAAQYGFGGPHLLSRSTFNDYDTTRLFQFSDTQPNYLLLGDCHAGMFAHTLQELAVTNDVNLLQATGDDVFPAPHVKPIFAGPTALMHYLYEHYLPTHHDRIDKVILSANYAGYSKSEVKGYLDSIEAYFTKLDIPVVYIGQTESYTVEYPVVETLRLKFGIEPENYLQTYRTAANDYLKTSKIGHKYIDVYRRPTLKSTDGIESYMYDADHFSTYGTEQYRDILAEKIFLR</sequence>
<dbReference type="GO" id="GO:0016746">
    <property type="term" value="F:acyltransferase activity"/>
    <property type="evidence" value="ECO:0007669"/>
    <property type="project" value="UniProtKB-KW"/>
</dbReference>
<feature type="transmembrane region" description="Helical" evidence="1">
    <location>
        <begin position="12"/>
        <end position="30"/>
    </location>
</feature>
<feature type="transmembrane region" description="Helical" evidence="1">
    <location>
        <begin position="292"/>
        <end position="308"/>
    </location>
</feature>
<evidence type="ECO:0000313" key="4">
    <source>
        <dbReference type="EMBL" id="MBD1427789.1"/>
    </source>
</evidence>
<accession>A0ABR7Y909</accession>
<gene>
    <name evidence="4" type="ORF">H8B17_19590</name>
</gene>
<evidence type="ECO:0000259" key="2">
    <source>
        <dbReference type="Pfam" id="PF01757"/>
    </source>
</evidence>
<feature type="transmembrane region" description="Helical" evidence="1">
    <location>
        <begin position="77"/>
        <end position="96"/>
    </location>
</feature>
<feature type="transmembrane region" description="Helical" evidence="1">
    <location>
        <begin position="145"/>
        <end position="162"/>
    </location>
</feature>
<dbReference type="PANTHER" id="PTHR23028">
    <property type="entry name" value="ACETYLTRANSFERASE"/>
    <property type="match status" value="1"/>
</dbReference>
<organism evidence="4 5">
    <name type="scientific">Sphingobacterium arenae</name>
    <dbReference type="NCBI Taxonomy" id="1280598"/>
    <lineage>
        <taxon>Bacteria</taxon>
        <taxon>Pseudomonadati</taxon>
        <taxon>Bacteroidota</taxon>
        <taxon>Sphingobacteriia</taxon>
        <taxon>Sphingobacteriales</taxon>
        <taxon>Sphingobacteriaceae</taxon>
        <taxon>Sphingobacterium</taxon>
    </lineage>
</organism>
<feature type="transmembrane region" description="Helical" evidence="1">
    <location>
        <begin position="194"/>
        <end position="215"/>
    </location>
</feature>
<keyword evidence="5" id="KW-1185">Reference proteome</keyword>
<feature type="transmembrane region" description="Helical" evidence="1">
    <location>
        <begin position="171"/>
        <end position="188"/>
    </location>
</feature>
<dbReference type="InterPro" id="IPR002656">
    <property type="entry name" value="Acyl_transf_3_dom"/>
</dbReference>
<feature type="transmembrane region" description="Helical" evidence="1">
    <location>
        <begin position="346"/>
        <end position="366"/>
    </location>
</feature>
<keyword evidence="1" id="KW-0472">Membrane</keyword>
<evidence type="ECO:0000313" key="5">
    <source>
        <dbReference type="Proteomes" id="UP000606494"/>
    </source>
</evidence>
<feature type="transmembrane region" description="Helical" evidence="1">
    <location>
        <begin position="36"/>
        <end position="56"/>
    </location>
</feature>
<dbReference type="PANTHER" id="PTHR23028:SF53">
    <property type="entry name" value="ACYL_TRANSF_3 DOMAIN-CONTAINING PROTEIN"/>
    <property type="match status" value="1"/>
</dbReference>
<reference evidence="4 5" key="1">
    <citation type="submission" date="2020-08" db="EMBL/GenBank/DDBJ databases">
        <title>Sphingobacterium sp. DN00404 isolated from aquaculture water.</title>
        <authorList>
            <person name="Zhang M."/>
        </authorList>
    </citation>
    <scope>NUCLEOTIDE SEQUENCE [LARGE SCALE GENOMIC DNA]</scope>
    <source>
        <strain evidence="4 5">KCTC 32294</strain>
    </source>
</reference>
<feature type="transmembrane region" description="Helical" evidence="1">
    <location>
        <begin position="227"/>
        <end position="247"/>
    </location>
</feature>
<evidence type="ECO:0000259" key="3">
    <source>
        <dbReference type="Pfam" id="PF19040"/>
    </source>
</evidence>
<dbReference type="InterPro" id="IPR043968">
    <property type="entry name" value="SGNH"/>
</dbReference>
<feature type="transmembrane region" description="Helical" evidence="1">
    <location>
        <begin position="253"/>
        <end position="272"/>
    </location>
</feature>
<keyword evidence="1" id="KW-1133">Transmembrane helix</keyword>
<keyword evidence="4" id="KW-0012">Acyltransferase</keyword>
<keyword evidence="1" id="KW-0812">Transmembrane</keyword>
<comment type="caution">
    <text evidence="4">The sequence shown here is derived from an EMBL/GenBank/DDBJ whole genome shotgun (WGS) entry which is preliminary data.</text>
</comment>
<protein>
    <submittedName>
        <fullName evidence="4">Acyltransferase</fullName>
    </submittedName>
</protein>
<dbReference type="Pfam" id="PF01757">
    <property type="entry name" value="Acyl_transf_3"/>
    <property type="match status" value="1"/>
</dbReference>
<dbReference type="Pfam" id="PF19040">
    <property type="entry name" value="SGNH"/>
    <property type="match status" value="1"/>
</dbReference>
<proteinExistence type="predicted"/>
<feature type="domain" description="Acyltransferase 3" evidence="2">
    <location>
        <begin position="10"/>
        <end position="330"/>
    </location>
</feature>